<gene>
    <name evidence="3" type="ORF">D9758_009677</name>
</gene>
<feature type="compositionally biased region" description="Basic and acidic residues" evidence="2">
    <location>
        <begin position="390"/>
        <end position="399"/>
    </location>
</feature>
<reference evidence="3 4" key="1">
    <citation type="journal article" date="2020" name="ISME J.">
        <title>Uncovering the hidden diversity of litter-decomposition mechanisms in mushroom-forming fungi.</title>
        <authorList>
            <person name="Floudas D."/>
            <person name="Bentzer J."/>
            <person name="Ahren D."/>
            <person name="Johansson T."/>
            <person name="Persson P."/>
            <person name="Tunlid A."/>
        </authorList>
    </citation>
    <scope>NUCLEOTIDE SEQUENCE [LARGE SCALE GENOMIC DNA]</scope>
    <source>
        <strain evidence="3 4">CBS 291.85</strain>
    </source>
</reference>
<dbReference type="Proteomes" id="UP000559256">
    <property type="component" value="Unassembled WGS sequence"/>
</dbReference>
<name>A0A8H5FQ96_9AGAR</name>
<organism evidence="3 4">
    <name type="scientific">Tetrapyrgos nigripes</name>
    <dbReference type="NCBI Taxonomy" id="182062"/>
    <lineage>
        <taxon>Eukaryota</taxon>
        <taxon>Fungi</taxon>
        <taxon>Dikarya</taxon>
        <taxon>Basidiomycota</taxon>
        <taxon>Agaricomycotina</taxon>
        <taxon>Agaricomycetes</taxon>
        <taxon>Agaricomycetidae</taxon>
        <taxon>Agaricales</taxon>
        <taxon>Marasmiineae</taxon>
        <taxon>Marasmiaceae</taxon>
        <taxon>Tetrapyrgos</taxon>
    </lineage>
</organism>
<evidence type="ECO:0000256" key="1">
    <source>
        <dbReference type="SAM" id="Coils"/>
    </source>
</evidence>
<evidence type="ECO:0000313" key="3">
    <source>
        <dbReference type="EMBL" id="KAF5345134.1"/>
    </source>
</evidence>
<feature type="compositionally biased region" description="Basic and acidic residues" evidence="2">
    <location>
        <begin position="266"/>
        <end position="280"/>
    </location>
</feature>
<feature type="compositionally biased region" description="Acidic residues" evidence="2">
    <location>
        <begin position="366"/>
        <end position="389"/>
    </location>
</feature>
<feature type="coiled-coil region" evidence="1">
    <location>
        <begin position="497"/>
        <end position="556"/>
    </location>
</feature>
<feature type="compositionally biased region" description="Basic and acidic residues" evidence="2">
    <location>
        <begin position="290"/>
        <end position="315"/>
    </location>
</feature>
<sequence length="616" mass="68626">MLTADGINCRLRAMHRTGKQLDRTVYTEINHEAPTVAVETVDESGTTTTTVTAVVKLNQSCLSKRVYFMDWSQSSDTEPRSFWCKLWSEFYKKANSGTVEEVLESATWICRNKPESHRRSTEIYHTRREGRLPPPKVHKYTNKMGSLRLELYQVTGDIKFMNSSDADFDALVLDPVDGDPSFVFVYNFQYDDNIDLSTRFLNLTDKTPSEPSEQPEPHLRLANLLTITSNPSVVGNHDHIHGDDSDSDSSLTDCDDSRSELTLSPKRSEKGKQKKKDQGKQKATRKGKEKQKQKQKQTDRGKGKESEKDNHEGQNKGKGQAVKAGKVKGKEKEKPEAQRGVVLVSSTPQSKYYGRLRRTSSNYAKDDDDDDEEEDIENENEGDDEYEKDEENHHGHSSDIEDIDDVDLREAGELDEHDLVGPSTQVGTMSSPSVPNPWLVRTGSLSGPQLLAPDCLGLSLVVKDGVVQRDGLSQIVTTSAPHTQASRDEQVGTQSSWRDLQREMNAAEITLKREKDESVRLDAEILAVTNERAQQINQMANNLKNLNENKRKYIEYLKGQQMQEQNVTPTNANVNGSGAAPATAMIAAGVRMDTGKGARAGATRPTASAVVATRNL</sequence>
<dbReference type="OrthoDB" id="3017535at2759"/>
<feature type="compositionally biased region" description="Basic and acidic residues" evidence="2">
    <location>
        <begin position="328"/>
        <end position="337"/>
    </location>
</feature>
<feature type="region of interest" description="Disordered" evidence="2">
    <location>
        <begin position="477"/>
        <end position="497"/>
    </location>
</feature>
<protein>
    <submittedName>
        <fullName evidence="3">Uncharacterized protein</fullName>
    </submittedName>
</protein>
<evidence type="ECO:0000313" key="4">
    <source>
        <dbReference type="Proteomes" id="UP000559256"/>
    </source>
</evidence>
<feature type="region of interest" description="Disordered" evidence="2">
    <location>
        <begin position="235"/>
        <end position="405"/>
    </location>
</feature>
<keyword evidence="4" id="KW-1185">Reference proteome</keyword>
<dbReference type="EMBL" id="JAACJM010000114">
    <property type="protein sequence ID" value="KAF5345134.1"/>
    <property type="molecule type" value="Genomic_DNA"/>
</dbReference>
<accession>A0A8H5FQ96</accession>
<proteinExistence type="predicted"/>
<dbReference type="AlphaFoldDB" id="A0A8H5FQ96"/>
<comment type="caution">
    <text evidence="3">The sequence shown here is derived from an EMBL/GenBank/DDBJ whole genome shotgun (WGS) entry which is preliminary data.</text>
</comment>
<evidence type="ECO:0000256" key="2">
    <source>
        <dbReference type="SAM" id="MobiDB-lite"/>
    </source>
</evidence>
<keyword evidence="1" id="KW-0175">Coiled coil</keyword>